<name>A0A6I9SK59_ELAGV</name>
<feature type="compositionally biased region" description="Polar residues" evidence="1">
    <location>
        <begin position="115"/>
        <end position="125"/>
    </location>
</feature>
<organism evidence="2 3">
    <name type="scientific">Elaeis guineensis var. tenera</name>
    <name type="common">Oil palm</name>
    <dbReference type="NCBI Taxonomy" id="51953"/>
    <lineage>
        <taxon>Eukaryota</taxon>
        <taxon>Viridiplantae</taxon>
        <taxon>Streptophyta</taxon>
        <taxon>Embryophyta</taxon>
        <taxon>Tracheophyta</taxon>
        <taxon>Spermatophyta</taxon>
        <taxon>Magnoliopsida</taxon>
        <taxon>Liliopsida</taxon>
        <taxon>Arecaceae</taxon>
        <taxon>Arecoideae</taxon>
        <taxon>Cocoseae</taxon>
        <taxon>Elaeidinae</taxon>
        <taxon>Elaeis</taxon>
    </lineage>
</organism>
<evidence type="ECO:0000256" key="1">
    <source>
        <dbReference type="SAM" id="MobiDB-lite"/>
    </source>
</evidence>
<dbReference type="OrthoDB" id="1935019at2759"/>
<feature type="compositionally biased region" description="Gly residues" evidence="1">
    <location>
        <begin position="144"/>
        <end position="153"/>
    </location>
</feature>
<reference evidence="3" key="1">
    <citation type="submission" date="2025-08" db="UniProtKB">
        <authorList>
            <consortium name="RefSeq"/>
        </authorList>
    </citation>
    <scope>IDENTIFICATION</scope>
</reference>
<feature type="compositionally biased region" description="Basic and acidic residues" evidence="1">
    <location>
        <begin position="205"/>
        <end position="217"/>
    </location>
</feature>
<feature type="compositionally biased region" description="Basic and acidic residues" evidence="1">
    <location>
        <begin position="170"/>
        <end position="179"/>
    </location>
</feature>
<dbReference type="Proteomes" id="UP000504607">
    <property type="component" value="Chromosome 16"/>
</dbReference>
<feature type="compositionally biased region" description="Pro residues" evidence="1">
    <location>
        <begin position="69"/>
        <end position="84"/>
    </location>
</feature>
<sequence>MSGSTKREGKSKESSLAAPEAEVEALLRAAQDDLLLKLRVDSHPISSRPSSSFDALDSDLARRFEALKSPPPPLSTAAPPPQPSKPVGKGATAPADGEWGRILGDDLAARFATLKGSSSGPNPGIQQPDLMTPDVADFDDKAGAGAGAGGGDGVSEKEVEKVMQWAMDAARLDPSKGDRGEDDDDDGESTDDDEGEEEEEEEEDVNQKKMKEMNEGKPKKKFFFF</sequence>
<protein>
    <submittedName>
        <fullName evidence="3">Doublesex and mab-3 related transcription factor 3, truncated</fullName>
    </submittedName>
</protein>
<feature type="compositionally biased region" description="Basic and acidic residues" evidence="1">
    <location>
        <begin position="1"/>
        <end position="13"/>
    </location>
</feature>
<accession>A0A6I9SK59</accession>
<dbReference type="AlphaFoldDB" id="A0A6I9SK59"/>
<dbReference type="RefSeq" id="XP_010941076.1">
    <property type="nucleotide sequence ID" value="XM_010942774.3"/>
</dbReference>
<gene>
    <name evidence="3" type="primary">LOC105059474</name>
</gene>
<evidence type="ECO:0000313" key="2">
    <source>
        <dbReference type="Proteomes" id="UP000504607"/>
    </source>
</evidence>
<feature type="region of interest" description="Disordered" evidence="1">
    <location>
        <begin position="1"/>
        <end position="20"/>
    </location>
</feature>
<feature type="compositionally biased region" description="Acidic residues" evidence="1">
    <location>
        <begin position="180"/>
        <end position="204"/>
    </location>
</feature>
<proteinExistence type="predicted"/>
<feature type="region of interest" description="Disordered" evidence="1">
    <location>
        <begin position="63"/>
        <end position="225"/>
    </location>
</feature>
<keyword evidence="2" id="KW-1185">Reference proteome</keyword>
<evidence type="ECO:0000313" key="3">
    <source>
        <dbReference type="RefSeq" id="XP_010941076.1"/>
    </source>
</evidence>
<dbReference type="InParanoid" id="A0A6I9SK59"/>